<dbReference type="Pfam" id="PF17745">
    <property type="entry name" value="Ydr279_N"/>
    <property type="match status" value="1"/>
</dbReference>
<keyword evidence="10" id="KW-1185">Reference proteome</keyword>
<evidence type="ECO:0000259" key="8">
    <source>
        <dbReference type="Pfam" id="PF17745"/>
    </source>
</evidence>
<feature type="domain" description="Rnh202 triple barrel" evidence="8">
    <location>
        <begin position="29"/>
        <end position="89"/>
    </location>
</feature>
<dbReference type="Gene3D" id="2.20.25.530">
    <property type="match status" value="1"/>
</dbReference>
<comment type="caution">
    <text evidence="9">The sequence shown here is derived from an EMBL/GenBank/DDBJ whole genome shotgun (WGS) entry which is preliminary data.</text>
</comment>
<dbReference type="PANTHER" id="PTHR13383:SF11">
    <property type="entry name" value="RIBONUCLEASE H2 SUBUNIT B"/>
    <property type="match status" value="1"/>
</dbReference>
<dbReference type="Pfam" id="PF09468">
    <property type="entry name" value="RNase_H2-Ydr279"/>
    <property type="match status" value="1"/>
</dbReference>
<proteinExistence type="predicted"/>
<dbReference type="EMBL" id="JAYKXP010000010">
    <property type="protein sequence ID" value="KAK7053469.1"/>
    <property type="molecule type" value="Genomic_DNA"/>
</dbReference>
<dbReference type="InterPro" id="IPR040456">
    <property type="entry name" value="RNase_H2_suB"/>
</dbReference>
<evidence type="ECO:0000313" key="9">
    <source>
        <dbReference type="EMBL" id="KAK7053469.1"/>
    </source>
</evidence>
<comment type="function">
    <text evidence="4">Non catalytic subunit of RNase H2, an endonuclease that specifically degrades the RNA of RNA:DNA hybrids. Participates in DNA replication, possibly by mediating the removal of lagging-strand Okazaki fragment RNA primers during DNA replication. Mediates the excision of single ribonucleotides from DNA:RNA duplexes.</text>
</comment>
<dbReference type="Proteomes" id="UP001383192">
    <property type="component" value="Unassembled WGS sequence"/>
</dbReference>
<evidence type="ECO:0000256" key="6">
    <source>
        <dbReference type="SAM" id="MobiDB-lite"/>
    </source>
</evidence>
<organism evidence="9 10">
    <name type="scientific">Paramarasmius palmivorus</name>
    <dbReference type="NCBI Taxonomy" id="297713"/>
    <lineage>
        <taxon>Eukaryota</taxon>
        <taxon>Fungi</taxon>
        <taxon>Dikarya</taxon>
        <taxon>Basidiomycota</taxon>
        <taxon>Agaricomycotina</taxon>
        <taxon>Agaricomycetes</taxon>
        <taxon>Agaricomycetidae</taxon>
        <taxon>Agaricales</taxon>
        <taxon>Marasmiineae</taxon>
        <taxon>Marasmiaceae</taxon>
        <taxon>Paramarasmius</taxon>
    </lineage>
</organism>
<dbReference type="Gene3D" id="1.10.20.120">
    <property type="match status" value="1"/>
</dbReference>
<evidence type="ECO:0000256" key="1">
    <source>
        <dbReference type="ARBA" id="ARBA00004123"/>
    </source>
</evidence>
<evidence type="ECO:0000256" key="5">
    <source>
        <dbReference type="ARBA" id="ARBA00033464"/>
    </source>
</evidence>
<evidence type="ECO:0000256" key="4">
    <source>
        <dbReference type="ARBA" id="ARBA00024778"/>
    </source>
</evidence>
<keyword evidence="3" id="KW-0539">Nucleus</keyword>
<evidence type="ECO:0000256" key="2">
    <source>
        <dbReference type="ARBA" id="ARBA00019062"/>
    </source>
</evidence>
<name>A0AAW0DPP0_9AGAR</name>
<evidence type="ECO:0000256" key="3">
    <source>
        <dbReference type="ARBA" id="ARBA00023242"/>
    </source>
</evidence>
<dbReference type="InterPro" id="IPR019024">
    <property type="entry name" value="RNase_H2_suB_wHTH"/>
</dbReference>
<reference evidence="9 10" key="1">
    <citation type="submission" date="2024-01" db="EMBL/GenBank/DDBJ databases">
        <title>A draft genome for a cacao thread blight-causing isolate of Paramarasmius palmivorus.</title>
        <authorList>
            <person name="Baruah I.K."/>
            <person name="Bukari Y."/>
            <person name="Amoako-Attah I."/>
            <person name="Meinhardt L.W."/>
            <person name="Bailey B.A."/>
            <person name="Cohen S.P."/>
        </authorList>
    </citation>
    <scope>NUCLEOTIDE SEQUENCE [LARGE SCALE GENOMIC DNA]</scope>
    <source>
        <strain evidence="9 10">GH-12</strain>
    </source>
</reference>
<dbReference type="InterPro" id="IPR041195">
    <property type="entry name" value="Rnh202_N"/>
</dbReference>
<evidence type="ECO:0000259" key="7">
    <source>
        <dbReference type="Pfam" id="PF09468"/>
    </source>
</evidence>
<comment type="subcellular location">
    <subcellularLocation>
        <location evidence="1">Nucleus</location>
    </subcellularLocation>
</comment>
<evidence type="ECO:0000313" key="10">
    <source>
        <dbReference type="Proteomes" id="UP001383192"/>
    </source>
</evidence>
<dbReference type="CDD" id="cd09270">
    <property type="entry name" value="RNase_H2-B"/>
    <property type="match status" value="1"/>
</dbReference>
<dbReference type="AlphaFoldDB" id="A0AAW0DPP0"/>
<feature type="domain" description="Ribonuclease H2 subunit B wHTH" evidence="7">
    <location>
        <begin position="92"/>
        <end position="243"/>
    </location>
</feature>
<dbReference type="PANTHER" id="PTHR13383">
    <property type="entry name" value="RIBONUCLEASE H2 SUBUNIT B"/>
    <property type="match status" value="1"/>
</dbReference>
<dbReference type="GO" id="GO:0005654">
    <property type="term" value="C:nucleoplasm"/>
    <property type="evidence" value="ECO:0007669"/>
    <property type="project" value="TreeGrafter"/>
</dbReference>
<dbReference type="GO" id="GO:0006401">
    <property type="term" value="P:RNA catabolic process"/>
    <property type="evidence" value="ECO:0007669"/>
    <property type="project" value="TreeGrafter"/>
</dbReference>
<sequence>MPAHLGLLPADLLQTLSISPNEHGHVPGSFIRLPHPRTGLPSLFLPSDTTAHGSSILELQQVTPPNARSWFVGNEVVSDGKLLFLVPIDPAFLLIHILKTTQPIEIPFRTADDILEEAATKLETLSQSKSKDPSTHISASDVTCFASLECTKLALNRICDVKEISPELIVYRFSLSKVVEYLRKKVTRLTSSDIVDGSRTLNRHLAKDGLMEDGHENLLELARVKLGCNLLSEYLSPDILSALISSYDFTQLDEHLKKLEEEKMCMETPAAGGKRAKGSTASENTTGTGAKRKAAKGSQGVEKLKKANINGMAKLTSFFTKKP</sequence>
<feature type="compositionally biased region" description="Polar residues" evidence="6">
    <location>
        <begin position="279"/>
        <end position="288"/>
    </location>
</feature>
<gene>
    <name evidence="9" type="ORF">VNI00_004095</name>
</gene>
<feature type="region of interest" description="Disordered" evidence="6">
    <location>
        <begin position="269"/>
        <end position="302"/>
    </location>
</feature>
<protein>
    <recommendedName>
        <fullName evidence="2">Ribonuclease H2 subunit B</fullName>
    </recommendedName>
    <alternativeName>
        <fullName evidence="5">Ribonuclease HI subunit B</fullName>
    </alternativeName>
</protein>
<dbReference type="GO" id="GO:0032299">
    <property type="term" value="C:ribonuclease H2 complex"/>
    <property type="evidence" value="ECO:0007669"/>
    <property type="project" value="InterPro"/>
</dbReference>
<accession>A0AAW0DPP0</accession>